<keyword evidence="2" id="KW-1185">Reference proteome</keyword>
<organism evidence="1 2">
    <name type="scientific">Pseudonocardia acidicola</name>
    <dbReference type="NCBI Taxonomy" id="2724939"/>
    <lineage>
        <taxon>Bacteria</taxon>
        <taxon>Bacillati</taxon>
        <taxon>Actinomycetota</taxon>
        <taxon>Actinomycetes</taxon>
        <taxon>Pseudonocardiales</taxon>
        <taxon>Pseudonocardiaceae</taxon>
        <taxon>Pseudonocardia</taxon>
    </lineage>
</organism>
<proteinExistence type="predicted"/>
<protein>
    <submittedName>
        <fullName evidence="1">DUF2267 domain-containing protein</fullName>
    </submittedName>
</protein>
<evidence type="ECO:0000313" key="2">
    <source>
        <dbReference type="Proteomes" id="UP000820669"/>
    </source>
</evidence>
<dbReference type="EMBL" id="JAAXLA010000012">
    <property type="protein sequence ID" value="NMH97402.1"/>
    <property type="molecule type" value="Genomic_DNA"/>
</dbReference>
<reference evidence="1 2" key="1">
    <citation type="submission" date="2020-04" db="EMBL/GenBank/DDBJ databases">
        <authorList>
            <person name="Klaysubun C."/>
            <person name="Duangmal K."/>
            <person name="Lipun K."/>
        </authorList>
    </citation>
    <scope>NUCLEOTIDE SEQUENCE [LARGE SCALE GENOMIC DNA]</scope>
    <source>
        <strain evidence="1 2">K10HN5</strain>
    </source>
</reference>
<dbReference type="Gene3D" id="1.10.490.110">
    <property type="entry name" value="Uncharacterized conserved protein DUF2267"/>
    <property type="match status" value="1"/>
</dbReference>
<dbReference type="Pfam" id="PF10025">
    <property type="entry name" value="DUF2267"/>
    <property type="match status" value="1"/>
</dbReference>
<gene>
    <name evidence="1" type="ORF">HF526_08780</name>
</gene>
<dbReference type="RefSeq" id="WP_169380854.1">
    <property type="nucleotide sequence ID" value="NZ_JAAXLA010000012.1"/>
</dbReference>
<dbReference type="InterPro" id="IPR038282">
    <property type="entry name" value="DUF2267_sf"/>
</dbReference>
<dbReference type="Proteomes" id="UP000820669">
    <property type="component" value="Unassembled WGS sequence"/>
</dbReference>
<evidence type="ECO:0000313" key="1">
    <source>
        <dbReference type="EMBL" id="NMH97402.1"/>
    </source>
</evidence>
<comment type="caution">
    <text evidence="1">The sequence shown here is derived from an EMBL/GenBank/DDBJ whole genome shotgun (WGS) entry which is preliminary data.</text>
</comment>
<dbReference type="InterPro" id="IPR018727">
    <property type="entry name" value="DUF2267"/>
</dbReference>
<accession>A0ABX1S9A8</accession>
<sequence>MTYEEFIAKVSERAGMSREQAEVISRAVLETLAERISGGEADDLASLVPEPLRPSLQRSVRKPALSFGLSAFVDRARVRAGDPGWFTLDAVRAVLMTLRDAVGDKEFRDALAQLPQEFEEILRVTA</sequence>
<name>A0ABX1S9A8_9PSEU</name>